<reference evidence="2 3" key="1">
    <citation type="journal article" date="2017" name="Int. J. Syst. Evol. Microbiol.">
        <title>Ramlibacter monticola sp. nov., isolated from forest soil.</title>
        <authorList>
            <person name="Chaudhary D.K."/>
            <person name="Kim J."/>
        </authorList>
    </citation>
    <scope>NUCLEOTIDE SEQUENCE [LARGE SCALE GENOMIC DNA]</scope>
    <source>
        <strain evidence="2 3">KACC 19175</strain>
    </source>
</reference>
<evidence type="ECO:0000313" key="2">
    <source>
        <dbReference type="EMBL" id="MBL0393185.1"/>
    </source>
</evidence>
<accession>A0A936Z1F6</accession>
<comment type="caution">
    <text evidence="2">The sequence shown here is derived from an EMBL/GenBank/DDBJ whole genome shotgun (WGS) entry which is preliminary data.</text>
</comment>
<name>A0A936Z1F6_9BURK</name>
<evidence type="ECO:0000313" key="3">
    <source>
        <dbReference type="Proteomes" id="UP000599109"/>
    </source>
</evidence>
<keyword evidence="3" id="KW-1185">Reference proteome</keyword>
<sequence length="63" mass="7158">MSQNEQQDLTRDEEPSPSVTGQQPPQQQEAHAGQGSESIMKQLREWERRRAGNTIGKRRNGLV</sequence>
<evidence type="ECO:0000256" key="1">
    <source>
        <dbReference type="SAM" id="MobiDB-lite"/>
    </source>
</evidence>
<proteinExistence type="predicted"/>
<gene>
    <name evidence="2" type="ORF">JJ685_18745</name>
</gene>
<dbReference type="AlphaFoldDB" id="A0A936Z1F6"/>
<dbReference type="RefSeq" id="WP_201675864.1">
    <property type="nucleotide sequence ID" value="NZ_JAEQNE010000005.1"/>
</dbReference>
<dbReference type="EMBL" id="JAEQNE010000005">
    <property type="protein sequence ID" value="MBL0393185.1"/>
    <property type="molecule type" value="Genomic_DNA"/>
</dbReference>
<feature type="region of interest" description="Disordered" evidence="1">
    <location>
        <begin position="1"/>
        <end position="63"/>
    </location>
</feature>
<protein>
    <submittedName>
        <fullName evidence="2">Uncharacterized protein</fullName>
    </submittedName>
</protein>
<feature type="compositionally biased region" description="Polar residues" evidence="1">
    <location>
        <begin position="17"/>
        <end position="39"/>
    </location>
</feature>
<dbReference type="Proteomes" id="UP000599109">
    <property type="component" value="Unassembled WGS sequence"/>
</dbReference>
<organism evidence="2 3">
    <name type="scientific">Ramlibacter monticola</name>
    <dbReference type="NCBI Taxonomy" id="1926872"/>
    <lineage>
        <taxon>Bacteria</taxon>
        <taxon>Pseudomonadati</taxon>
        <taxon>Pseudomonadota</taxon>
        <taxon>Betaproteobacteria</taxon>
        <taxon>Burkholderiales</taxon>
        <taxon>Comamonadaceae</taxon>
        <taxon>Ramlibacter</taxon>
    </lineage>
</organism>